<evidence type="ECO:0000313" key="1">
    <source>
        <dbReference type="EMBL" id="KPL55099.1"/>
    </source>
</evidence>
<reference evidence="1 2" key="1">
    <citation type="submission" date="2015-09" db="EMBL/GenBank/DDBJ databases">
        <authorList>
            <person name="Jackson K.R."/>
            <person name="Lunt B.L."/>
            <person name="Fisher J.N.B."/>
            <person name="Gardner A.V."/>
            <person name="Bailey M.E."/>
            <person name="Deus L.M."/>
            <person name="Earl A.S."/>
            <person name="Gibby P.D."/>
            <person name="Hartmann K.A."/>
            <person name="Liu J.E."/>
            <person name="Manci A.M."/>
            <person name="Nielsen D.A."/>
            <person name="Solomon M.B."/>
            <person name="Breakwell D.P."/>
            <person name="Burnett S.H."/>
            <person name="Grose J.H."/>
        </authorList>
    </citation>
    <scope>NUCLEOTIDE SEQUENCE [LARGE SCALE GENOMIC DNA]</scope>
    <source>
        <strain evidence="1 2">16</strain>
    </source>
</reference>
<organism evidence="1 2">
    <name type="scientific">Prosthecodimorpha hirschii</name>
    <dbReference type="NCBI Taxonomy" id="665126"/>
    <lineage>
        <taxon>Bacteria</taxon>
        <taxon>Pseudomonadati</taxon>
        <taxon>Pseudomonadota</taxon>
        <taxon>Alphaproteobacteria</taxon>
        <taxon>Hyphomicrobiales</taxon>
        <taxon>Ancalomicrobiaceae</taxon>
        <taxon>Prosthecodimorpha</taxon>
    </lineage>
</organism>
<comment type="caution">
    <text evidence="1">The sequence shown here is derived from an EMBL/GenBank/DDBJ whole genome shotgun (WGS) entry which is preliminary data.</text>
</comment>
<evidence type="ECO:0000313" key="2">
    <source>
        <dbReference type="Proteomes" id="UP000048984"/>
    </source>
</evidence>
<dbReference type="Proteomes" id="UP000048984">
    <property type="component" value="Unassembled WGS sequence"/>
</dbReference>
<dbReference type="AlphaFoldDB" id="A0A0P6W937"/>
<protein>
    <submittedName>
        <fullName evidence="1">Uncharacterized protein</fullName>
    </submittedName>
</protein>
<gene>
    <name evidence="1" type="ORF">ABB55_25100</name>
</gene>
<keyword evidence="2" id="KW-1185">Reference proteome</keyword>
<dbReference type="STRING" id="665126.ABB55_25100"/>
<reference evidence="1 2" key="2">
    <citation type="submission" date="2015-10" db="EMBL/GenBank/DDBJ databases">
        <title>Draft Genome Sequence of Prosthecomicrobium hirschii ATCC 27832.</title>
        <authorList>
            <person name="Daniel J."/>
            <person name="Givan S.A."/>
            <person name="Brun Y.V."/>
            <person name="Brown P.J."/>
        </authorList>
    </citation>
    <scope>NUCLEOTIDE SEQUENCE [LARGE SCALE GENOMIC DNA]</scope>
    <source>
        <strain evidence="1 2">16</strain>
    </source>
</reference>
<sequence>MPLIAGAILAAPPLAGRARAETATAEEAARLTALANQTMPPPAPGEAPDTTFEPAGDHYRMTVRTQRLLKPLEILGLKLDLGTLSWKQVRQADGTWRADAMERPPSTSSGFGVTSRTQFEGTEESLYLSADLQRLIRSTFTATRARVEQKRALVDATETSRDIRFEQTTDVAADGSLTYRLSNRRSDIQGKASVMPGAAPSADAIDYRAARETTDVTVEGLASGPLTALWSYLVAHPTRAELAAPDSALLDRLEAALPVFRRISVVSSMDGFALEPPGLSIGADTGTIRVAASGPVAGADAEFGLDLSGLSVKGPIPLAGLIPQSLSLGLKVAGLDLDFAARYAIQSLDIASDPPLGPDALTAIRASLAEADVTITLSPGHVRGPGYDIAWEGTLTMERGVPVGKATVTAAGLDRILAGLSAPGAPPGTAMVLTGLYAAQALADKDADGRSRWVIERKREHRVLVNGRVPGFWRR</sequence>
<name>A0A0P6W937_9HYPH</name>
<dbReference type="EMBL" id="LJYW01000001">
    <property type="protein sequence ID" value="KPL55099.1"/>
    <property type="molecule type" value="Genomic_DNA"/>
</dbReference>
<proteinExistence type="predicted"/>
<accession>A0A0P6W937</accession>